<reference evidence="5" key="1">
    <citation type="submission" date="2016-06" db="UniProtKB">
        <authorList>
            <consortium name="WormBaseParasite"/>
        </authorList>
    </citation>
    <scope>IDENTIFICATION</scope>
</reference>
<dbReference type="Proteomes" id="UP000271098">
    <property type="component" value="Unassembled WGS sequence"/>
</dbReference>
<dbReference type="GO" id="GO:0000785">
    <property type="term" value="C:chromatin"/>
    <property type="evidence" value="ECO:0007669"/>
    <property type="project" value="TreeGrafter"/>
</dbReference>
<gene>
    <name evidence="3" type="ORF">GPUH_LOCUS5064</name>
</gene>
<evidence type="ECO:0000313" key="4">
    <source>
        <dbReference type="Proteomes" id="UP000271098"/>
    </source>
</evidence>
<protein>
    <submittedName>
        <fullName evidence="5">Zf-C2H2_3 domain-containing protein</fullName>
    </submittedName>
</protein>
<evidence type="ECO:0000313" key="5">
    <source>
        <dbReference type="WBParaSite" id="GPUH_0000507401-mRNA-1"/>
    </source>
</evidence>
<feature type="domain" description="N-acetyltransferase ESCO zinc-finger" evidence="2">
    <location>
        <begin position="86"/>
        <end position="125"/>
    </location>
</feature>
<evidence type="ECO:0000256" key="1">
    <source>
        <dbReference type="SAM" id="MobiDB-lite"/>
    </source>
</evidence>
<dbReference type="GO" id="GO:0061733">
    <property type="term" value="F:protein-lysine-acetyltransferase activity"/>
    <property type="evidence" value="ECO:0007669"/>
    <property type="project" value="TreeGrafter"/>
</dbReference>
<proteinExistence type="predicted"/>
<dbReference type="GO" id="GO:0007064">
    <property type="term" value="P:mitotic sister chromatid cohesion"/>
    <property type="evidence" value="ECO:0007669"/>
    <property type="project" value="TreeGrafter"/>
</dbReference>
<dbReference type="InterPro" id="IPR028005">
    <property type="entry name" value="AcTrfase_ESCO_Znf_dom"/>
</dbReference>
<dbReference type="Pfam" id="PF13878">
    <property type="entry name" value="zf-C2H2_3"/>
    <property type="match status" value="1"/>
</dbReference>
<dbReference type="EMBL" id="UYRT01010250">
    <property type="protein sequence ID" value="VDK48836.1"/>
    <property type="molecule type" value="Genomic_DNA"/>
</dbReference>
<reference evidence="3 4" key="2">
    <citation type="submission" date="2018-11" db="EMBL/GenBank/DDBJ databases">
        <authorList>
            <consortium name="Pathogen Informatics"/>
        </authorList>
    </citation>
    <scope>NUCLEOTIDE SEQUENCE [LARGE SCALE GENOMIC DNA]</scope>
</reference>
<evidence type="ECO:0000259" key="2">
    <source>
        <dbReference type="Pfam" id="PF13878"/>
    </source>
</evidence>
<organism evidence="5">
    <name type="scientific">Gongylonema pulchrum</name>
    <dbReference type="NCBI Taxonomy" id="637853"/>
    <lineage>
        <taxon>Eukaryota</taxon>
        <taxon>Metazoa</taxon>
        <taxon>Ecdysozoa</taxon>
        <taxon>Nematoda</taxon>
        <taxon>Chromadorea</taxon>
        <taxon>Rhabditida</taxon>
        <taxon>Spirurina</taxon>
        <taxon>Spiruromorpha</taxon>
        <taxon>Spiruroidea</taxon>
        <taxon>Gongylonematidae</taxon>
        <taxon>Gongylonema</taxon>
    </lineage>
</organism>
<name>A0A183D8M6_9BILA</name>
<dbReference type="GO" id="GO:0005634">
    <property type="term" value="C:nucleus"/>
    <property type="evidence" value="ECO:0007669"/>
    <property type="project" value="TreeGrafter"/>
</dbReference>
<dbReference type="PANTHER" id="PTHR45884">
    <property type="entry name" value="N-ACETYLTRANSFERASE ECO"/>
    <property type="match status" value="1"/>
</dbReference>
<sequence length="178" mass="20441">MPVLRQKLLTDFFRLPEKPKSINGEAGPSVTVVPEEQDHDDKQCESASSTDQEHPSAGPQYAVLRRIVIFGKENRKKRKHLDDSNQMILDAGQKLFGHQCCNKCGMVYDCDSLSDCKKHNEFHNRFISTEWFRVSVSQVDSWKRSVFCVAEVLNGVYSCIFRVTQTNKCTLKKRIEQV</sequence>
<keyword evidence="4" id="KW-1185">Reference proteome</keyword>
<evidence type="ECO:0000313" key="3">
    <source>
        <dbReference type="EMBL" id="VDK48836.1"/>
    </source>
</evidence>
<dbReference type="WBParaSite" id="GPUH_0000507401-mRNA-1">
    <property type="protein sequence ID" value="GPUH_0000507401-mRNA-1"/>
    <property type="gene ID" value="GPUH_0000507401"/>
</dbReference>
<feature type="region of interest" description="Disordered" evidence="1">
    <location>
        <begin position="18"/>
        <end position="57"/>
    </location>
</feature>
<dbReference type="AlphaFoldDB" id="A0A183D8M6"/>
<accession>A0A183D8M6</accession>
<dbReference type="PANTHER" id="PTHR45884:SF2">
    <property type="entry name" value="N-ACETYLTRANSFERASE ECO"/>
    <property type="match status" value="1"/>
</dbReference>
<dbReference type="OrthoDB" id="428854at2759"/>